<evidence type="ECO:0000313" key="5">
    <source>
        <dbReference type="EMBL" id="MBB3900115.1"/>
    </source>
</evidence>
<dbReference type="InterPro" id="IPR001387">
    <property type="entry name" value="Cro/C1-type_HTH"/>
</dbReference>
<dbReference type="SUPFAM" id="SSF47413">
    <property type="entry name" value="lambda repressor-like DNA-binding domains"/>
    <property type="match status" value="1"/>
</dbReference>
<dbReference type="AlphaFoldDB" id="A0A840AJ97"/>
<keyword evidence="6" id="KW-1185">Reference proteome</keyword>
<gene>
    <name evidence="5" type="ORF">GGQ83_003585</name>
</gene>
<dbReference type="InterPro" id="IPR052359">
    <property type="entry name" value="HTH-type_reg/antitoxin"/>
</dbReference>
<dbReference type="GO" id="GO:0003677">
    <property type="term" value="F:DNA binding"/>
    <property type="evidence" value="ECO:0007669"/>
    <property type="project" value="UniProtKB-KW"/>
</dbReference>
<organism evidence="5 6">
    <name type="scientific">Roseococcus suduntuyensis</name>
    <dbReference type="NCBI Taxonomy" id="455361"/>
    <lineage>
        <taxon>Bacteria</taxon>
        <taxon>Pseudomonadati</taxon>
        <taxon>Pseudomonadota</taxon>
        <taxon>Alphaproteobacteria</taxon>
        <taxon>Acetobacterales</taxon>
        <taxon>Roseomonadaceae</taxon>
        <taxon>Roseococcus</taxon>
    </lineage>
</organism>
<evidence type="ECO:0000256" key="2">
    <source>
        <dbReference type="ARBA" id="ARBA00023125"/>
    </source>
</evidence>
<dbReference type="RefSeq" id="WP_184386347.1">
    <property type="nucleotide sequence ID" value="NZ_JACIDJ010000008.1"/>
</dbReference>
<proteinExistence type="predicted"/>
<dbReference type="CDD" id="cd00093">
    <property type="entry name" value="HTH_XRE"/>
    <property type="match status" value="1"/>
</dbReference>
<evidence type="ECO:0000313" key="6">
    <source>
        <dbReference type="Proteomes" id="UP000553193"/>
    </source>
</evidence>
<dbReference type="PANTHER" id="PTHR36511:SF4">
    <property type="entry name" value="ANTITOXIN MQSA"/>
    <property type="match status" value="1"/>
</dbReference>
<reference evidence="5 6" key="1">
    <citation type="submission" date="2020-08" db="EMBL/GenBank/DDBJ databases">
        <title>Genomic Encyclopedia of Type Strains, Phase IV (KMG-IV): sequencing the most valuable type-strain genomes for metagenomic binning, comparative biology and taxonomic classification.</title>
        <authorList>
            <person name="Goeker M."/>
        </authorList>
    </citation>
    <scope>NUCLEOTIDE SEQUENCE [LARGE SCALE GENOMIC DNA]</scope>
    <source>
        <strain evidence="5 6">DSM 19979</strain>
    </source>
</reference>
<dbReference type="Proteomes" id="UP000553193">
    <property type="component" value="Unassembled WGS sequence"/>
</dbReference>
<dbReference type="EMBL" id="JACIDJ010000008">
    <property type="protein sequence ID" value="MBB3900115.1"/>
    <property type="molecule type" value="Genomic_DNA"/>
</dbReference>
<keyword evidence="1" id="KW-0805">Transcription regulation</keyword>
<name>A0A840AJ97_9PROT</name>
<dbReference type="Gene3D" id="1.10.260.40">
    <property type="entry name" value="lambda repressor-like DNA-binding domains"/>
    <property type="match status" value="1"/>
</dbReference>
<evidence type="ECO:0000256" key="3">
    <source>
        <dbReference type="ARBA" id="ARBA00023163"/>
    </source>
</evidence>
<feature type="domain" description="HTH cro/C1-type" evidence="4">
    <location>
        <begin position="37"/>
        <end position="90"/>
    </location>
</feature>
<keyword evidence="2" id="KW-0238">DNA-binding</keyword>
<protein>
    <submittedName>
        <fullName evidence="5">Putative transcriptional regulator</fullName>
    </submittedName>
</protein>
<accession>A0A840AJ97</accession>
<sequence>MSKKAFGKIAEGLREALAVARHETSPARLHVPPEMDVRAIRSKTGLSQEGFAQSFGFTVHQVRQWEQGRNRPTGAMRAYLMAIERNPATILDLLREAA</sequence>
<dbReference type="InterPro" id="IPR010982">
    <property type="entry name" value="Lambda_DNA-bd_dom_sf"/>
</dbReference>
<dbReference type="PROSITE" id="PS50943">
    <property type="entry name" value="HTH_CROC1"/>
    <property type="match status" value="1"/>
</dbReference>
<comment type="caution">
    <text evidence="5">The sequence shown here is derived from an EMBL/GenBank/DDBJ whole genome shotgun (WGS) entry which is preliminary data.</text>
</comment>
<keyword evidence="3" id="KW-0804">Transcription</keyword>
<dbReference type="PANTHER" id="PTHR36511">
    <property type="entry name" value="MERR FAMILY BACTERIAL REGULATORY PROTEIN"/>
    <property type="match status" value="1"/>
</dbReference>
<evidence type="ECO:0000259" key="4">
    <source>
        <dbReference type="PROSITE" id="PS50943"/>
    </source>
</evidence>
<evidence type="ECO:0000256" key="1">
    <source>
        <dbReference type="ARBA" id="ARBA00023015"/>
    </source>
</evidence>